<dbReference type="Proteomes" id="UP001642464">
    <property type="component" value="Unassembled WGS sequence"/>
</dbReference>
<evidence type="ECO:0000256" key="5">
    <source>
        <dbReference type="ARBA" id="ARBA00022692"/>
    </source>
</evidence>
<comment type="catalytic activity">
    <reaction evidence="1">
        <text>S-ubiquitinyl-[E2 ubiquitin-conjugating enzyme]-L-cysteine + [acceptor protein]-L-lysine = [E2 ubiquitin-conjugating enzyme]-L-cysteine + N(6)-ubiquitinyl-[acceptor protein]-L-lysine.</text>
        <dbReference type="EC" id="2.3.2.27"/>
    </reaction>
</comment>
<dbReference type="Pfam" id="PF13639">
    <property type="entry name" value="zf-RING_2"/>
    <property type="match status" value="1"/>
</dbReference>
<evidence type="ECO:0000256" key="12">
    <source>
        <dbReference type="PROSITE-ProRule" id="PRU00175"/>
    </source>
</evidence>
<dbReference type="PROSITE" id="PS50089">
    <property type="entry name" value="ZF_RING_2"/>
    <property type="match status" value="1"/>
</dbReference>
<evidence type="ECO:0000313" key="15">
    <source>
        <dbReference type="EMBL" id="CAK9098734.1"/>
    </source>
</evidence>
<evidence type="ECO:0000256" key="2">
    <source>
        <dbReference type="ARBA" id="ARBA00004141"/>
    </source>
</evidence>
<sequence>MAFCVEDDVQVVHVKSTARRKASLREPSAPLRKSPRHCTTIDLDRAECIDLSKRARGKVKKPSVSMISRKRKAVAQVQPIKVDLEDEDQVIETCTSYEEAFLGYKPKGSTFPTLSPPVMVPSCLLPLVPSQASQMTPAPVQPVDRTARPKRPRLEVIHQASSESPQMPRMEAAEVGIFSQDQTISEAPSESESFADLPKEFLLPDAPAEAKAPVVPEPVQPPPATPATFDEEAEESLPAVPYSQAYVERLRNNAEEDCCCICRKVFIADQVRLGYTPHNGNEARWLHLRCLADDGLQMEPGDWLAFSPGIGVEERQRVLTILSIRRPMRPMDSHTGPLSWSPRLWCHCPAISQRWPRCRVPRAGATRAAPRLNLRYVAPVLSTVSQQARAVLLRERHRRLQAAGRQVVPPVPLARRPASGPSAVARRAQVTASSRRPNTQVEPVAETETRSGRRQWQRRSALGERAKELFAVAPVVCLEKDRSEEEPCVICHESLLAGDEVRRLPCCHTFHRSCIDRWLRLKAVCPLDKLTVDQMLSQPCSERRPAEGASSRHS</sequence>
<dbReference type="Gene3D" id="3.30.40.10">
    <property type="entry name" value="Zinc/RING finger domain, C3HC4 (zinc finger)"/>
    <property type="match status" value="1"/>
</dbReference>
<feature type="compositionally biased region" description="Pro residues" evidence="13">
    <location>
        <begin position="215"/>
        <end position="225"/>
    </location>
</feature>
<evidence type="ECO:0000256" key="4">
    <source>
        <dbReference type="ARBA" id="ARBA00022679"/>
    </source>
</evidence>
<evidence type="ECO:0000256" key="6">
    <source>
        <dbReference type="ARBA" id="ARBA00022723"/>
    </source>
</evidence>
<evidence type="ECO:0000256" key="8">
    <source>
        <dbReference type="ARBA" id="ARBA00022786"/>
    </source>
</evidence>
<accession>A0ABP0RF34</accession>
<comment type="subcellular location">
    <subcellularLocation>
        <location evidence="2">Membrane</location>
        <topology evidence="2">Multi-pass membrane protein</topology>
    </subcellularLocation>
</comment>
<comment type="caution">
    <text evidence="15">The sequence shown here is derived from an EMBL/GenBank/DDBJ whole genome shotgun (WGS) entry which is preliminary data.</text>
</comment>
<evidence type="ECO:0000256" key="13">
    <source>
        <dbReference type="SAM" id="MobiDB-lite"/>
    </source>
</evidence>
<evidence type="ECO:0000256" key="3">
    <source>
        <dbReference type="ARBA" id="ARBA00012483"/>
    </source>
</evidence>
<gene>
    <name evidence="15" type="ORF">SCF082_LOCUS46256</name>
</gene>
<evidence type="ECO:0000256" key="10">
    <source>
        <dbReference type="ARBA" id="ARBA00022989"/>
    </source>
</evidence>
<keyword evidence="8" id="KW-0833">Ubl conjugation pathway</keyword>
<dbReference type="CDD" id="cd16454">
    <property type="entry name" value="RING-H2_PA-TM-RING"/>
    <property type="match status" value="1"/>
</dbReference>
<feature type="region of interest" description="Disordered" evidence="13">
    <location>
        <begin position="428"/>
        <end position="458"/>
    </location>
</feature>
<evidence type="ECO:0000256" key="7">
    <source>
        <dbReference type="ARBA" id="ARBA00022771"/>
    </source>
</evidence>
<keyword evidence="6" id="KW-0479">Metal-binding</keyword>
<evidence type="ECO:0000256" key="1">
    <source>
        <dbReference type="ARBA" id="ARBA00000900"/>
    </source>
</evidence>
<dbReference type="InterPro" id="IPR001841">
    <property type="entry name" value="Znf_RING"/>
</dbReference>
<dbReference type="SMART" id="SM00184">
    <property type="entry name" value="RING"/>
    <property type="match status" value="1"/>
</dbReference>
<dbReference type="PANTHER" id="PTHR45977:SF4">
    <property type="entry name" value="RING-TYPE DOMAIN-CONTAINING PROTEIN"/>
    <property type="match status" value="1"/>
</dbReference>
<evidence type="ECO:0000256" key="9">
    <source>
        <dbReference type="ARBA" id="ARBA00022833"/>
    </source>
</evidence>
<keyword evidence="9" id="KW-0862">Zinc</keyword>
<feature type="region of interest" description="Disordered" evidence="13">
    <location>
        <begin position="213"/>
        <end position="233"/>
    </location>
</feature>
<dbReference type="PANTHER" id="PTHR45977">
    <property type="entry name" value="TARGET OF ERK KINASE MPK-1"/>
    <property type="match status" value="1"/>
</dbReference>
<keyword evidence="16" id="KW-1185">Reference proteome</keyword>
<dbReference type="SUPFAM" id="SSF57850">
    <property type="entry name" value="RING/U-box"/>
    <property type="match status" value="1"/>
</dbReference>
<name>A0ABP0RF34_9DINO</name>
<keyword evidence="11" id="KW-0472">Membrane</keyword>
<protein>
    <recommendedName>
        <fullName evidence="3">RING-type E3 ubiquitin transferase</fullName>
        <ecNumber evidence="3">2.3.2.27</ecNumber>
    </recommendedName>
</protein>
<organism evidence="15 16">
    <name type="scientific">Durusdinium trenchii</name>
    <dbReference type="NCBI Taxonomy" id="1381693"/>
    <lineage>
        <taxon>Eukaryota</taxon>
        <taxon>Sar</taxon>
        <taxon>Alveolata</taxon>
        <taxon>Dinophyceae</taxon>
        <taxon>Suessiales</taxon>
        <taxon>Symbiodiniaceae</taxon>
        <taxon>Durusdinium</taxon>
    </lineage>
</organism>
<proteinExistence type="predicted"/>
<keyword evidence="4" id="KW-0808">Transferase</keyword>
<dbReference type="EC" id="2.3.2.27" evidence="3"/>
<dbReference type="InterPro" id="IPR013083">
    <property type="entry name" value="Znf_RING/FYVE/PHD"/>
</dbReference>
<keyword evidence="5" id="KW-0812">Transmembrane</keyword>
<evidence type="ECO:0000256" key="11">
    <source>
        <dbReference type="ARBA" id="ARBA00023136"/>
    </source>
</evidence>
<evidence type="ECO:0000259" key="14">
    <source>
        <dbReference type="PROSITE" id="PS50089"/>
    </source>
</evidence>
<feature type="domain" description="RING-type" evidence="14">
    <location>
        <begin position="488"/>
        <end position="529"/>
    </location>
</feature>
<keyword evidence="10" id="KW-1133">Transmembrane helix</keyword>
<feature type="compositionally biased region" description="Polar residues" evidence="13">
    <location>
        <begin position="430"/>
        <end position="441"/>
    </location>
</feature>
<evidence type="ECO:0000313" key="16">
    <source>
        <dbReference type="Proteomes" id="UP001642464"/>
    </source>
</evidence>
<keyword evidence="7 12" id="KW-0863">Zinc-finger</keyword>
<reference evidence="15 16" key="1">
    <citation type="submission" date="2024-02" db="EMBL/GenBank/DDBJ databases">
        <authorList>
            <person name="Chen Y."/>
            <person name="Shah S."/>
            <person name="Dougan E. K."/>
            <person name="Thang M."/>
            <person name="Chan C."/>
        </authorList>
    </citation>
    <scope>NUCLEOTIDE SEQUENCE [LARGE SCALE GENOMIC DNA]</scope>
</reference>
<dbReference type="EMBL" id="CAXAMM010041339">
    <property type="protein sequence ID" value="CAK9098734.1"/>
    <property type="molecule type" value="Genomic_DNA"/>
</dbReference>